<feature type="signal peptide" evidence="1">
    <location>
        <begin position="1"/>
        <end position="21"/>
    </location>
</feature>
<dbReference type="Proteomes" id="UP000572680">
    <property type="component" value="Unassembled WGS sequence"/>
</dbReference>
<dbReference type="RefSeq" id="WP_182842703.1">
    <property type="nucleotide sequence ID" value="NZ_BAAALP010000035.1"/>
</dbReference>
<comment type="caution">
    <text evidence="2">The sequence shown here is derived from an EMBL/GenBank/DDBJ whole genome shotgun (WGS) entry which is preliminary data.</text>
</comment>
<sequence>MFKRLAAVTLIGGAAFSTVTAAPAVAEERAENIQIIAIQTCRSVDIAGLGAAIHNILGTTYEHGPCINGSFADR</sequence>
<evidence type="ECO:0000256" key="1">
    <source>
        <dbReference type="SAM" id="SignalP"/>
    </source>
</evidence>
<keyword evidence="1" id="KW-0732">Signal</keyword>
<name>A0A7W3LLC3_ACTNM</name>
<dbReference type="EMBL" id="JACJIA010000002">
    <property type="protein sequence ID" value="MBA8950253.1"/>
    <property type="molecule type" value="Genomic_DNA"/>
</dbReference>
<organism evidence="2 3">
    <name type="scientific">Actinomadura namibiensis</name>
    <dbReference type="NCBI Taxonomy" id="182080"/>
    <lineage>
        <taxon>Bacteria</taxon>
        <taxon>Bacillati</taxon>
        <taxon>Actinomycetota</taxon>
        <taxon>Actinomycetes</taxon>
        <taxon>Streptosporangiales</taxon>
        <taxon>Thermomonosporaceae</taxon>
        <taxon>Actinomadura</taxon>
    </lineage>
</organism>
<evidence type="ECO:0000313" key="3">
    <source>
        <dbReference type="Proteomes" id="UP000572680"/>
    </source>
</evidence>
<proteinExistence type="predicted"/>
<protein>
    <submittedName>
        <fullName evidence="2">Uncharacterized protein</fullName>
    </submittedName>
</protein>
<gene>
    <name evidence="2" type="ORF">HNR61_001866</name>
</gene>
<evidence type="ECO:0000313" key="2">
    <source>
        <dbReference type="EMBL" id="MBA8950253.1"/>
    </source>
</evidence>
<dbReference type="AlphaFoldDB" id="A0A7W3LLC3"/>
<reference evidence="2 3" key="1">
    <citation type="submission" date="2020-08" db="EMBL/GenBank/DDBJ databases">
        <title>Genomic Encyclopedia of Type Strains, Phase IV (KMG-IV): sequencing the most valuable type-strain genomes for metagenomic binning, comparative biology and taxonomic classification.</title>
        <authorList>
            <person name="Goeker M."/>
        </authorList>
    </citation>
    <scope>NUCLEOTIDE SEQUENCE [LARGE SCALE GENOMIC DNA]</scope>
    <source>
        <strain evidence="2 3">DSM 44197</strain>
    </source>
</reference>
<accession>A0A7W3LLC3</accession>
<keyword evidence="3" id="KW-1185">Reference proteome</keyword>
<feature type="chain" id="PRO_5039182765" evidence="1">
    <location>
        <begin position="22"/>
        <end position="74"/>
    </location>
</feature>